<proteinExistence type="predicted"/>
<dbReference type="RefSeq" id="WP_342595498.1">
    <property type="nucleotide sequence ID" value="NZ_CP151919.1"/>
</dbReference>
<dbReference type="EMBL" id="CP151919">
    <property type="protein sequence ID" value="XAD54969.1"/>
    <property type="molecule type" value="Genomic_DNA"/>
</dbReference>
<keyword evidence="2" id="KW-1185">Reference proteome</keyword>
<name>A0ABZ3CUY6_9GAMM</name>
<accession>A0ABZ3CUY6</accession>
<evidence type="ECO:0000313" key="1">
    <source>
        <dbReference type="EMBL" id="XAD54969.1"/>
    </source>
</evidence>
<protein>
    <recommendedName>
        <fullName evidence="3">Transposase</fullName>
    </recommendedName>
</protein>
<sequence length="65" mass="7474">MPIQDDLRLPLDPELETQLERVRVQEGLESLDQAYEFLIRRRLRKGTAALTGRGRALYPIQGGPR</sequence>
<dbReference type="Proteomes" id="UP001453229">
    <property type="component" value="Chromosome"/>
</dbReference>
<gene>
    <name evidence="1" type="ORF">AAGT95_03035</name>
</gene>
<evidence type="ECO:0000313" key="2">
    <source>
        <dbReference type="Proteomes" id="UP001453229"/>
    </source>
</evidence>
<reference evidence="1 2" key="1">
    <citation type="submission" date="2024-04" db="EMBL/GenBank/DDBJ databases">
        <title>Salinicola lusitanus LLJ914,a marine bacterium isolated from the Okinawa Trough.</title>
        <authorList>
            <person name="Li J."/>
        </authorList>
    </citation>
    <scope>NUCLEOTIDE SEQUENCE [LARGE SCALE GENOMIC DNA]</scope>
    <source>
        <strain evidence="1 2">LLJ914</strain>
    </source>
</reference>
<evidence type="ECO:0008006" key="3">
    <source>
        <dbReference type="Google" id="ProtNLM"/>
    </source>
</evidence>
<organism evidence="1 2">
    <name type="scientific">Salinicola lusitanus</name>
    <dbReference type="NCBI Taxonomy" id="1949085"/>
    <lineage>
        <taxon>Bacteria</taxon>
        <taxon>Pseudomonadati</taxon>
        <taxon>Pseudomonadota</taxon>
        <taxon>Gammaproteobacteria</taxon>
        <taxon>Oceanospirillales</taxon>
        <taxon>Halomonadaceae</taxon>
        <taxon>Salinicola</taxon>
    </lineage>
</organism>